<dbReference type="GO" id="GO:0006506">
    <property type="term" value="P:GPI anchor biosynthetic process"/>
    <property type="evidence" value="ECO:0007669"/>
    <property type="project" value="InterPro"/>
</dbReference>
<feature type="transmembrane region" description="Helical" evidence="6">
    <location>
        <begin position="125"/>
        <end position="147"/>
    </location>
</feature>
<evidence type="ECO:0000256" key="6">
    <source>
        <dbReference type="SAM" id="Phobius"/>
    </source>
</evidence>
<sequence>MAETELKVAFVSNLNGTTLTEVSLGSFLAPLCLLSRGLVLVLLHLNKVHFPLRSIAHLLLDFTILVAPLVLSCTVLNDVLYWVIIVTVAADVCVVSILYKNRDKKHAGHQSVMESFKHSHVESKLVPFLTVFRVLVNVKTAISILAVDFSVFPRRYAKTETYGTGVMDIGVGAYVMANAMVCPEARGKKVQGSKMSHLAKQLRSVWPLAVLGFVRLASVKWTGYHEHVTEYGLHWNFFFTLAIVRVVASAILTVCPINVSWLVSLLISGAHQVILETTDLKSFLVQNSERNSFVEANKEGIFSVVGYVAIYMAGVQVGVYLMQTRTLVKDWIRVFRNLLLGSCGFWVLLYISQTHIEPVSRRMANLPFFLWTVAQSLFFLSCLGIADITLLFAKTLSNCFAVFLLESPSTFRNRAENDKQTGRFVFNSVSEQKSVIILPAGKCNDWTNQHPRRHSEKQQRLQCLTNRLKKVHFLRVTRSESLAAPVCRSWLRILKRCKRQRFVNSSSERKMARLVAVCRDGEEDYRFLARQIPLYIDDSLTMVMEFPHTSLHVDSHLTNSSQMKSFVERHRMLKQQDLSMVLMVMSHEVFSALSQLVPCVGCRRSVERLFTQLTDSGYLALEPLTVGSSGVLSIARACLADPLKLYTLFYVHGSKLNDVIDSIPKSKKNKRCQLHSLDTHKPKPLGGSWMDVWELMSQECRDEVVLIDSACLLETLETYLRKHRFCTDCKNKVLRAYNILVGELDCSKEKGYSAALYEGLRCCPHERHIHVCCETDFIATCWAVLSQSSLGDMSERRERHAKTIDVAQEEVLTCLGIHLYERLHRIWQKLRAEEQTWQILFYLCIDALRKSFEMAVEKVQGISRLEQLCEELSEEERAKELKLEKKRQKRKNRRKNKCGFDMSEQETKGYKEKCLEEGLEDSVNTGCKSCGNREEPGEVVEPIVPVGSSSCSCPASTILGSPKSKNGLLSHSHGSDCGYSSSMEGSETGSREGSEVACTEGICNHDETGEYSCSHHCLEDKEEDGEDSCVEFWDNCEEQTKEKNKKKKRKSRGLLNTNEHHGSQEEVCLSDSSRRGDTSILPGSESTYNPAASSTHTCQNKQTTCAKLCCVSFLSAGLQLPWTKQQLANTLNHQTPDACTQGQCTTKSLMELLEEAEMSSGEENCLTQDEIESFVEENKSFYSTRDQYRQHLKDRFNKYCHSSVYRGDWLPATSVK</sequence>
<feature type="transmembrane region" description="Helical" evidence="6">
    <location>
        <begin position="300"/>
        <end position="322"/>
    </location>
</feature>
<feature type="transmembrane region" description="Helical" evidence="6">
    <location>
        <begin position="233"/>
        <end position="252"/>
    </location>
</feature>
<feature type="transmembrane region" description="Helical" evidence="6">
    <location>
        <begin position="334"/>
        <end position="356"/>
    </location>
</feature>
<accession>A0A556VAY6</accession>
<reference evidence="7 8" key="1">
    <citation type="journal article" date="2019" name="Genome Biol. Evol.">
        <title>Whole-Genome Sequencing of the Giant Devil Catfish, Bagarius yarrelli.</title>
        <authorList>
            <person name="Jiang W."/>
            <person name="Lv Y."/>
            <person name="Cheng L."/>
            <person name="Yang K."/>
            <person name="Chao B."/>
            <person name="Wang X."/>
            <person name="Li Y."/>
            <person name="Pan X."/>
            <person name="You X."/>
            <person name="Zhang Y."/>
            <person name="Yang J."/>
            <person name="Li J."/>
            <person name="Zhang X."/>
            <person name="Liu S."/>
            <person name="Sun C."/>
            <person name="Yang J."/>
            <person name="Shi Q."/>
        </authorList>
    </citation>
    <scope>NUCLEOTIDE SEQUENCE [LARGE SCALE GENOMIC DNA]</scope>
    <source>
        <strain evidence="7">JWS20170419001</strain>
        <tissue evidence="7">Muscle</tissue>
    </source>
</reference>
<feature type="transmembrane region" description="Helical" evidence="6">
    <location>
        <begin position="55"/>
        <end position="73"/>
    </location>
</feature>
<feature type="region of interest" description="Disordered" evidence="5">
    <location>
        <begin position="965"/>
        <end position="991"/>
    </location>
</feature>
<keyword evidence="6" id="KW-0472">Membrane</keyword>
<dbReference type="PANTHER" id="PTHR13601">
    <property type="entry name" value="GAMETOGENETIN-BINDING PROTEIN 2"/>
    <property type="match status" value="1"/>
</dbReference>
<protein>
    <recommendedName>
        <fullName evidence="2">Gametogenetin-binding protein 2</fullName>
    </recommendedName>
    <alternativeName>
        <fullName evidence="3">Protein ZNF403</fullName>
    </alternativeName>
</protein>
<dbReference type="Proteomes" id="UP000319801">
    <property type="component" value="Unassembled WGS sequence"/>
</dbReference>
<evidence type="ECO:0000256" key="5">
    <source>
        <dbReference type="SAM" id="MobiDB-lite"/>
    </source>
</evidence>
<dbReference type="Pfam" id="PF06423">
    <property type="entry name" value="GWT1"/>
    <property type="match status" value="1"/>
</dbReference>
<dbReference type="GO" id="GO:0005634">
    <property type="term" value="C:nucleus"/>
    <property type="evidence" value="ECO:0007669"/>
    <property type="project" value="TreeGrafter"/>
</dbReference>
<feature type="compositionally biased region" description="Basic residues" evidence="5">
    <location>
        <begin position="1043"/>
        <end position="1052"/>
    </location>
</feature>
<evidence type="ECO:0000256" key="3">
    <source>
        <dbReference type="ARBA" id="ARBA00031743"/>
    </source>
</evidence>
<evidence type="ECO:0000256" key="1">
    <source>
        <dbReference type="ARBA" id="ARBA00003056"/>
    </source>
</evidence>
<dbReference type="GO" id="GO:0016020">
    <property type="term" value="C:membrane"/>
    <property type="evidence" value="ECO:0007669"/>
    <property type="project" value="InterPro"/>
</dbReference>
<dbReference type="EMBL" id="VCAZ01000202">
    <property type="protein sequence ID" value="TTG47510.1"/>
    <property type="molecule type" value="Genomic_DNA"/>
</dbReference>
<feature type="transmembrane region" description="Helical" evidence="6">
    <location>
        <begin position="202"/>
        <end position="221"/>
    </location>
</feature>
<feature type="transmembrane region" description="Helical" evidence="6">
    <location>
        <begin position="79"/>
        <end position="99"/>
    </location>
</feature>
<feature type="compositionally biased region" description="Low complexity" evidence="5">
    <location>
        <begin position="978"/>
        <end position="988"/>
    </location>
</feature>
<evidence type="ECO:0000313" key="7">
    <source>
        <dbReference type="EMBL" id="TTG47510.1"/>
    </source>
</evidence>
<dbReference type="PANTHER" id="PTHR13601:SF2">
    <property type="entry name" value="GAMETOGENETIN-BINDING PROTEIN 2"/>
    <property type="match status" value="1"/>
</dbReference>
<feature type="compositionally biased region" description="Polar residues" evidence="5">
    <location>
        <begin position="1084"/>
        <end position="1095"/>
    </location>
</feature>
<comment type="caution">
    <text evidence="7">The sequence shown here is derived from an EMBL/GenBank/DDBJ whole genome shotgun (WGS) entry which is preliminary data.</text>
</comment>
<dbReference type="GO" id="GO:0016746">
    <property type="term" value="F:acyltransferase activity"/>
    <property type="evidence" value="ECO:0007669"/>
    <property type="project" value="InterPro"/>
</dbReference>
<dbReference type="AlphaFoldDB" id="A0A556VAY6"/>
<evidence type="ECO:0000256" key="2">
    <source>
        <dbReference type="ARBA" id="ARBA00019230"/>
    </source>
</evidence>
<feature type="region of interest" description="Disordered" evidence="5">
    <location>
        <begin position="1043"/>
        <end position="1095"/>
    </location>
</feature>
<keyword evidence="6" id="KW-0812">Transmembrane</keyword>
<evidence type="ECO:0000313" key="8">
    <source>
        <dbReference type="Proteomes" id="UP000319801"/>
    </source>
</evidence>
<feature type="transmembrane region" description="Helical" evidence="6">
    <location>
        <begin position="368"/>
        <end position="393"/>
    </location>
</feature>
<feature type="coiled-coil region" evidence="4">
    <location>
        <begin position="862"/>
        <end position="891"/>
    </location>
</feature>
<feature type="transmembrane region" description="Helical" evidence="6">
    <location>
        <begin position="22"/>
        <end position="43"/>
    </location>
</feature>
<dbReference type="InterPro" id="IPR026073">
    <property type="entry name" value="GGNBP2"/>
</dbReference>
<keyword evidence="4" id="KW-0175">Coiled coil</keyword>
<gene>
    <name evidence="7" type="ORF">Baya_15170</name>
</gene>
<evidence type="ECO:0000256" key="4">
    <source>
        <dbReference type="SAM" id="Coils"/>
    </source>
</evidence>
<name>A0A556VAY6_BAGYA</name>
<organism evidence="7 8">
    <name type="scientific">Bagarius yarrelli</name>
    <name type="common">Goonch</name>
    <name type="synonym">Bagrus yarrelli</name>
    <dbReference type="NCBI Taxonomy" id="175774"/>
    <lineage>
        <taxon>Eukaryota</taxon>
        <taxon>Metazoa</taxon>
        <taxon>Chordata</taxon>
        <taxon>Craniata</taxon>
        <taxon>Vertebrata</taxon>
        <taxon>Euteleostomi</taxon>
        <taxon>Actinopterygii</taxon>
        <taxon>Neopterygii</taxon>
        <taxon>Teleostei</taxon>
        <taxon>Ostariophysi</taxon>
        <taxon>Siluriformes</taxon>
        <taxon>Sisoridae</taxon>
        <taxon>Sisorinae</taxon>
        <taxon>Bagarius</taxon>
    </lineage>
</organism>
<proteinExistence type="predicted"/>
<comment type="function">
    <text evidence="1">May be involved in spermatogenesis.</text>
</comment>
<keyword evidence="6" id="KW-1133">Transmembrane helix</keyword>
<dbReference type="OrthoDB" id="2422440at2759"/>
<dbReference type="InterPro" id="IPR009447">
    <property type="entry name" value="PIGW/GWT1"/>
</dbReference>
<keyword evidence="8" id="KW-1185">Reference proteome</keyword>
<feature type="transmembrane region" description="Helical" evidence="6">
    <location>
        <begin position="162"/>
        <end position="181"/>
    </location>
</feature>
<dbReference type="GO" id="GO:0005737">
    <property type="term" value="C:cytoplasm"/>
    <property type="evidence" value="ECO:0007669"/>
    <property type="project" value="TreeGrafter"/>
</dbReference>